<evidence type="ECO:0000313" key="1">
    <source>
        <dbReference type="EMBL" id="GAA0167120.1"/>
    </source>
</evidence>
<comment type="caution">
    <text evidence="1">The sequence shown here is derived from an EMBL/GenBank/DDBJ whole genome shotgun (WGS) entry which is preliminary data.</text>
</comment>
<evidence type="ECO:0008006" key="3">
    <source>
        <dbReference type="Google" id="ProtNLM"/>
    </source>
</evidence>
<keyword evidence="2" id="KW-1185">Reference proteome</keyword>
<organism evidence="1 2">
    <name type="scientific">Lithospermum erythrorhizon</name>
    <name type="common">Purple gromwell</name>
    <name type="synonym">Lithospermum officinale var. erythrorhizon</name>
    <dbReference type="NCBI Taxonomy" id="34254"/>
    <lineage>
        <taxon>Eukaryota</taxon>
        <taxon>Viridiplantae</taxon>
        <taxon>Streptophyta</taxon>
        <taxon>Embryophyta</taxon>
        <taxon>Tracheophyta</taxon>
        <taxon>Spermatophyta</taxon>
        <taxon>Magnoliopsida</taxon>
        <taxon>eudicotyledons</taxon>
        <taxon>Gunneridae</taxon>
        <taxon>Pentapetalae</taxon>
        <taxon>asterids</taxon>
        <taxon>lamiids</taxon>
        <taxon>Boraginales</taxon>
        <taxon>Boraginaceae</taxon>
        <taxon>Boraginoideae</taxon>
        <taxon>Lithospermeae</taxon>
        <taxon>Lithospermum</taxon>
    </lineage>
</organism>
<accession>A0AAV3QW59</accession>
<dbReference type="GO" id="GO:0003676">
    <property type="term" value="F:nucleic acid binding"/>
    <property type="evidence" value="ECO:0007669"/>
    <property type="project" value="InterPro"/>
</dbReference>
<gene>
    <name evidence="1" type="ORF">LIER_22125</name>
</gene>
<evidence type="ECO:0000313" key="2">
    <source>
        <dbReference type="Proteomes" id="UP001454036"/>
    </source>
</evidence>
<dbReference type="InterPro" id="IPR036397">
    <property type="entry name" value="RNaseH_sf"/>
</dbReference>
<dbReference type="Gene3D" id="3.30.420.10">
    <property type="entry name" value="Ribonuclease H-like superfamily/Ribonuclease H"/>
    <property type="match status" value="1"/>
</dbReference>
<dbReference type="EMBL" id="BAABME010005973">
    <property type="protein sequence ID" value="GAA0167120.1"/>
    <property type="molecule type" value="Genomic_DNA"/>
</dbReference>
<dbReference type="InterPro" id="IPR012337">
    <property type="entry name" value="RNaseH-like_sf"/>
</dbReference>
<dbReference type="AlphaFoldDB" id="A0AAV3QW59"/>
<reference evidence="1 2" key="1">
    <citation type="submission" date="2024-01" db="EMBL/GenBank/DDBJ databases">
        <title>The complete chloroplast genome sequence of Lithospermum erythrorhizon: insights into the phylogenetic relationship among Boraginaceae species and the maternal lineages of purple gromwells.</title>
        <authorList>
            <person name="Okada T."/>
            <person name="Watanabe K."/>
        </authorList>
    </citation>
    <scope>NUCLEOTIDE SEQUENCE [LARGE SCALE GENOMIC DNA]</scope>
</reference>
<proteinExistence type="predicted"/>
<protein>
    <recommendedName>
        <fullName evidence="3">Polyprotein</fullName>
    </recommendedName>
</protein>
<name>A0AAV3QW59_LITER</name>
<dbReference type="Proteomes" id="UP001454036">
    <property type="component" value="Unassembled WGS sequence"/>
</dbReference>
<sequence>MIDRKFNAKVRVVRSDNGIEFFCLHDYFLKHDIVFQTSYVGTNQQNGRVEHKHRHILNASSSVVTDYVEHSGSDLVAQGEGVDVTEELGRGKHDKVPFVRLKHYVTNTVQKSSSSSVASSSSHSSATHYPISHFVNYNRFSIRHINFLSAVTATAEPKSVKEAMEDPKWREAM</sequence>
<dbReference type="SUPFAM" id="SSF53098">
    <property type="entry name" value="Ribonuclease H-like"/>
    <property type="match status" value="1"/>
</dbReference>